<evidence type="ECO:0000313" key="2">
    <source>
        <dbReference type="Proteomes" id="UP001062846"/>
    </source>
</evidence>
<comment type="caution">
    <text evidence="1">The sequence shown here is derived from an EMBL/GenBank/DDBJ whole genome shotgun (WGS) entry which is preliminary data.</text>
</comment>
<accession>A0ACC0LUH1</accession>
<reference evidence="1" key="1">
    <citation type="submission" date="2022-02" db="EMBL/GenBank/DDBJ databases">
        <title>Plant Genome Project.</title>
        <authorList>
            <person name="Zhang R.-G."/>
        </authorList>
    </citation>
    <scope>NUCLEOTIDE SEQUENCE</scope>
    <source>
        <strain evidence="1">AT1</strain>
    </source>
</reference>
<organism evidence="1 2">
    <name type="scientific">Rhododendron molle</name>
    <name type="common">Chinese azalea</name>
    <name type="synonym">Azalea mollis</name>
    <dbReference type="NCBI Taxonomy" id="49168"/>
    <lineage>
        <taxon>Eukaryota</taxon>
        <taxon>Viridiplantae</taxon>
        <taxon>Streptophyta</taxon>
        <taxon>Embryophyta</taxon>
        <taxon>Tracheophyta</taxon>
        <taxon>Spermatophyta</taxon>
        <taxon>Magnoliopsida</taxon>
        <taxon>eudicotyledons</taxon>
        <taxon>Gunneridae</taxon>
        <taxon>Pentapetalae</taxon>
        <taxon>asterids</taxon>
        <taxon>Ericales</taxon>
        <taxon>Ericaceae</taxon>
        <taxon>Ericoideae</taxon>
        <taxon>Rhodoreae</taxon>
        <taxon>Rhododendron</taxon>
    </lineage>
</organism>
<dbReference type="EMBL" id="CM046398">
    <property type="protein sequence ID" value="KAI8532274.1"/>
    <property type="molecule type" value="Genomic_DNA"/>
</dbReference>
<protein>
    <submittedName>
        <fullName evidence="1">Uncharacterized protein</fullName>
    </submittedName>
</protein>
<evidence type="ECO:0000313" key="1">
    <source>
        <dbReference type="EMBL" id="KAI8532274.1"/>
    </source>
</evidence>
<gene>
    <name evidence="1" type="ORF">RHMOL_Rhmol11G0200700</name>
</gene>
<keyword evidence="2" id="KW-1185">Reference proteome</keyword>
<name>A0ACC0LUH1_RHOML</name>
<sequence>MDQDKVENGKYGHVPDSAEGSLTTSVLIICVIAASAGLMFGYDIGVSGGVTSMEPFLKKFFPSVLKKMADNQTTQQDVYCTFNSQVLTAFTSSLYIAGLVASLAAGLVMNSMGRKGTLVISGILFLVGSALDASAINVEMLIFGRLFLGVGIGFANQAAPIYLSEMAPPKWRGTLATAFQFFLTFGNVMATLVNFFAAGFNESGWRVSLGFGAVPATIMTVGALFIPDTPGSLVQRGKIHKARESLSQVRGIDSDNEAELNDIMSSNEAAKAGHEGPYRLILHQRYRPHLVLTVAVVPAAHGDQPGGLLRAGPVSDVAIACIIASQVGDSGTAALSNTGAVAILVLMCSIGAAFGWSWGPLTWIIPSEILPLEVRPAGQAICIASNFALTFVLAQISLAMFCHLKYGVFLLFAAVVMIMTVFLALFLPETKGIRPGSMGEVWKNHWYWRRFVEQMSIGDDDHLST</sequence>
<dbReference type="Proteomes" id="UP001062846">
    <property type="component" value="Chromosome 11"/>
</dbReference>
<proteinExistence type="predicted"/>